<dbReference type="RefSeq" id="XP_013322374.1">
    <property type="nucleotide sequence ID" value="XM_013466920.1"/>
</dbReference>
<accession>A0A0D2F470</accession>
<organism evidence="2 3">
    <name type="scientific">Exophiala xenobiotica</name>
    <dbReference type="NCBI Taxonomy" id="348802"/>
    <lineage>
        <taxon>Eukaryota</taxon>
        <taxon>Fungi</taxon>
        <taxon>Dikarya</taxon>
        <taxon>Ascomycota</taxon>
        <taxon>Pezizomycotina</taxon>
        <taxon>Eurotiomycetes</taxon>
        <taxon>Chaetothyriomycetidae</taxon>
        <taxon>Chaetothyriales</taxon>
        <taxon>Herpotrichiellaceae</taxon>
        <taxon>Exophiala</taxon>
    </lineage>
</organism>
<keyword evidence="3" id="KW-1185">Reference proteome</keyword>
<dbReference type="OrthoDB" id="4821403at2759"/>
<dbReference type="GeneID" id="25323780"/>
<dbReference type="AlphaFoldDB" id="A0A0D2F470"/>
<feature type="coiled-coil region" evidence="1">
    <location>
        <begin position="202"/>
        <end position="229"/>
    </location>
</feature>
<protein>
    <submittedName>
        <fullName evidence="2">Uncharacterized protein</fullName>
    </submittedName>
</protein>
<evidence type="ECO:0000256" key="1">
    <source>
        <dbReference type="SAM" id="Coils"/>
    </source>
</evidence>
<reference evidence="2 3" key="1">
    <citation type="submission" date="2015-01" db="EMBL/GenBank/DDBJ databases">
        <title>The Genome Sequence of Exophiala xenobiotica CBS118157.</title>
        <authorList>
            <consortium name="The Broad Institute Genomics Platform"/>
            <person name="Cuomo C."/>
            <person name="de Hoog S."/>
            <person name="Gorbushina A."/>
            <person name="Stielow B."/>
            <person name="Teixiera M."/>
            <person name="Abouelleil A."/>
            <person name="Chapman S.B."/>
            <person name="Priest M."/>
            <person name="Young S.K."/>
            <person name="Wortman J."/>
            <person name="Nusbaum C."/>
            <person name="Birren B."/>
        </authorList>
    </citation>
    <scope>NUCLEOTIDE SEQUENCE [LARGE SCALE GENOMIC DNA]</scope>
    <source>
        <strain evidence="2 3">CBS 118157</strain>
    </source>
</reference>
<sequence>MMSSRERARVNNAETASPWPDQAAKILTLTDLTSRLNFFPLAEPREFQVHEMWGLAQRLTETGRSKRQELTQNSTGIDYRHYRPIKGTDVERATRAIFKLQAKSDANDIFKRIIRTNLDVLKHMKRVCDEEEEAPRVEFFELVCLGLNQREVVDDGAFNDRYGEVARRWKEHNDWRKILEDEILLSWIAGKRLDIVARARMLVAGEEQFEELLEDYNQLREEMARLVLKISAATGGKEFLLRHKNELWDVVEER</sequence>
<dbReference type="Proteomes" id="UP000054342">
    <property type="component" value="Unassembled WGS sequence"/>
</dbReference>
<proteinExistence type="predicted"/>
<keyword evidence="1" id="KW-0175">Coiled coil</keyword>
<gene>
    <name evidence="2" type="ORF">PV05_01872</name>
</gene>
<evidence type="ECO:0000313" key="2">
    <source>
        <dbReference type="EMBL" id="KIW61790.1"/>
    </source>
</evidence>
<dbReference type="EMBL" id="KN847317">
    <property type="protein sequence ID" value="KIW61790.1"/>
    <property type="molecule type" value="Genomic_DNA"/>
</dbReference>
<dbReference type="HOGENOM" id="CLU_095747_0_0_1"/>
<evidence type="ECO:0000313" key="3">
    <source>
        <dbReference type="Proteomes" id="UP000054342"/>
    </source>
</evidence>
<name>A0A0D2F470_9EURO</name>